<proteinExistence type="predicted"/>
<evidence type="ECO:0008006" key="3">
    <source>
        <dbReference type="Google" id="ProtNLM"/>
    </source>
</evidence>
<reference evidence="1 2" key="1">
    <citation type="submission" date="2019-07" db="EMBL/GenBank/DDBJ databases">
        <title>Quadrisphaera sp. strain DD2A genome sequencing and assembly.</title>
        <authorList>
            <person name="Kim I."/>
        </authorList>
    </citation>
    <scope>NUCLEOTIDE SEQUENCE [LARGE SCALE GENOMIC DNA]</scope>
    <source>
        <strain evidence="1 2">DD2A</strain>
    </source>
</reference>
<accession>A0A5C8ZJE8</accession>
<dbReference type="OrthoDB" id="3517562at2"/>
<evidence type="ECO:0000313" key="1">
    <source>
        <dbReference type="EMBL" id="TXR58012.1"/>
    </source>
</evidence>
<name>A0A5C8ZJE8_9ACTN</name>
<organism evidence="1 2">
    <name type="scientific">Quadrisphaera setariae</name>
    <dbReference type="NCBI Taxonomy" id="2593304"/>
    <lineage>
        <taxon>Bacteria</taxon>
        <taxon>Bacillati</taxon>
        <taxon>Actinomycetota</taxon>
        <taxon>Actinomycetes</taxon>
        <taxon>Kineosporiales</taxon>
        <taxon>Kineosporiaceae</taxon>
        <taxon>Quadrisphaera</taxon>
    </lineage>
</organism>
<gene>
    <name evidence="1" type="ORF">FMM08_01965</name>
</gene>
<evidence type="ECO:0000313" key="2">
    <source>
        <dbReference type="Proteomes" id="UP000321234"/>
    </source>
</evidence>
<keyword evidence="2" id="KW-1185">Reference proteome</keyword>
<dbReference type="AlphaFoldDB" id="A0A5C8ZJE8"/>
<dbReference type="Proteomes" id="UP000321234">
    <property type="component" value="Unassembled WGS sequence"/>
</dbReference>
<sequence length="313" mass="34273">MTGVVYAVLPHPDDEFQVWSQVEQTPDLFKVFVLLTHGEESSNCDPDLPGWDRGVEAAPDVLPQGRWTDSCEQARLDSWRGFFTDMAATDSSVPARFTDRGEVSRLVGSRSTPVCRVDATPGTCARRDRSAHLWTDDGGRGALVVFDLGDRDLTRDEVVWAVESVRDNRSRLGIDPTLPSRGVVGAYYDEVTATGFRYPHPDHRAVADALSSTDLRLGPQLGATAADDPRVRVTTAVSDQAVTSAFGWGGCTGAHARHYGWLWHADVDPATGGPEQCFQVDRGGQPRLFSRMQYFWREFAPAASSTSTAEAAR</sequence>
<protein>
    <recommendedName>
        <fullName evidence="3">GlcNAc-PI de-N-acetylase</fullName>
    </recommendedName>
</protein>
<dbReference type="EMBL" id="VKAC01000001">
    <property type="protein sequence ID" value="TXR58012.1"/>
    <property type="molecule type" value="Genomic_DNA"/>
</dbReference>
<dbReference type="RefSeq" id="WP_147924623.1">
    <property type="nucleotide sequence ID" value="NZ_VKAC01000001.1"/>
</dbReference>
<comment type="caution">
    <text evidence="1">The sequence shown here is derived from an EMBL/GenBank/DDBJ whole genome shotgun (WGS) entry which is preliminary data.</text>
</comment>